<evidence type="ECO:0000256" key="1">
    <source>
        <dbReference type="ARBA" id="ARBA00009835"/>
    </source>
</evidence>
<dbReference type="GO" id="GO:0017040">
    <property type="term" value="F:N-acylsphingosine amidohydrolase activity"/>
    <property type="evidence" value="ECO:0007669"/>
    <property type="project" value="InterPro"/>
</dbReference>
<feature type="domain" description="Neutral/alkaline non-lysosomal ceramidase C-terminal" evidence="2">
    <location>
        <begin position="2"/>
        <end position="131"/>
    </location>
</feature>
<protein>
    <submittedName>
        <fullName evidence="3">ASAH2 ceramidase</fullName>
    </submittedName>
</protein>
<evidence type="ECO:0000259" key="2">
    <source>
        <dbReference type="Pfam" id="PF17048"/>
    </source>
</evidence>
<dbReference type="Gene3D" id="2.60.40.2300">
    <property type="entry name" value="Neutral/alkaline non-lysosomal ceramidase, C-terminal domain"/>
    <property type="match status" value="1"/>
</dbReference>
<dbReference type="Pfam" id="PF17048">
    <property type="entry name" value="Ceramidse_alk_C"/>
    <property type="match status" value="1"/>
</dbReference>
<dbReference type="GO" id="GO:0005737">
    <property type="term" value="C:cytoplasm"/>
    <property type="evidence" value="ECO:0007669"/>
    <property type="project" value="UniProtKB-ARBA"/>
</dbReference>
<feature type="non-terminal residue" evidence="3">
    <location>
        <position position="1"/>
    </location>
</feature>
<proteinExistence type="inferred from homology"/>
<name>A0A7L2FII6_QUIME</name>
<dbReference type="InterPro" id="IPR038445">
    <property type="entry name" value="NCDase_C_sf"/>
</dbReference>
<evidence type="ECO:0000313" key="4">
    <source>
        <dbReference type="Proteomes" id="UP000552319"/>
    </source>
</evidence>
<comment type="similarity">
    <text evidence="1">Belongs to the neutral ceramidase family.</text>
</comment>
<dbReference type="GO" id="GO:0046512">
    <property type="term" value="P:sphingosine biosynthetic process"/>
    <property type="evidence" value="ECO:0007669"/>
    <property type="project" value="TreeGrafter"/>
</dbReference>
<organism evidence="3 4">
    <name type="scientific">Quiscalus mexicanus</name>
    <name type="common">Great-tailed grackle</name>
    <name type="synonym">Cassidix mexicanus</name>
    <dbReference type="NCBI Taxonomy" id="64278"/>
    <lineage>
        <taxon>Eukaryota</taxon>
        <taxon>Metazoa</taxon>
        <taxon>Chordata</taxon>
        <taxon>Craniata</taxon>
        <taxon>Vertebrata</taxon>
        <taxon>Euteleostomi</taxon>
        <taxon>Archelosauria</taxon>
        <taxon>Archosauria</taxon>
        <taxon>Dinosauria</taxon>
        <taxon>Saurischia</taxon>
        <taxon>Theropoda</taxon>
        <taxon>Coelurosauria</taxon>
        <taxon>Aves</taxon>
        <taxon>Neognathae</taxon>
        <taxon>Neoaves</taxon>
        <taxon>Telluraves</taxon>
        <taxon>Australaves</taxon>
        <taxon>Passeriformes</taxon>
        <taxon>Passeroidea</taxon>
        <taxon>Icteridae</taxon>
        <taxon>Quiscalus</taxon>
    </lineage>
</organism>
<dbReference type="GO" id="GO:0005576">
    <property type="term" value="C:extracellular region"/>
    <property type="evidence" value="ECO:0007669"/>
    <property type="project" value="TreeGrafter"/>
</dbReference>
<accession>A0A7L2FII6</accession>
<comment type="caution">
    <text evidence="3">The sequence shown here is derived from an EMBL/GenBank/DDBJ whole genome shotgun (WGS) entry which is preliminary data.</text>
</comment>
<dbReference type="GO" id="GO:0046514">
    <property type="term" value="P:ceramide catabolic process"/>
    <property type="evidence" value="ECO:0007669"/>
    <property type="project" value="InterPro"/>
</dbReference>
<dbReference type="AlphaFoldDB" id="A0A7L2FII6"/>
<dbReference type="GO" id="GO:0042759">
    <property type="term" value="P:long-chain fatty acid biosynthetic process"/>
    <property type="evidence" value="ECO:0007669"/>
    <property type="project" value="TreeGrafter"/>
</dbReference>
<dbReference type="PANTHER" id="PTHR12670:SF1">
    <property type="entry name" value="NEUTRAL CERAMIDASE"/>
    <property type="match status" value="1"/>
</dbReference>
<feature type="non-terminal residue" evidence="3">
    <location>
        <position position="131"/>
    </location>
</feature>
<dbReference type="FunFam" id="2.60.40.2300:FF:000001">
    <property type="entry name" value="N-acylsphingosine amidohydrolase 2"/>
    <property type="match status" value="1"/>
</dbReference>
<sequence>ENAPAGKTFGDVLEEVRPKYREGEVAKVTFVGGNPRNSAENATVHNFLTVERYSSISSSWSVVLNDASWDTRFYWSKGSRGQSNVTLEWHIPAGTEPGTYRLRYFGHYKKRATLFRVISVPFEGSSSAFQL</sequence>
<gene>
    <name evidence="3" type="primary">Asah2_1</name>
    <name evidence="3" type="ORF">QUIMEX_R14406</name>
</gene>
<dbReference type="GO" id="GO:0005886">
    <property type="term" value="C:plasma membrane"/>
    <property type="evidence" value="ECO:0007669"/>
    <property type="project" value="UniProtKB-ARBA"/>
</dbReference>
<dbReference type="InterPro" id="IPR031331">
    <property type="entry name" value="NEUT/ALK_ceramidase_C"/>
</dbReference>
<dbReference type="PANTHER" id="PTHR12670">
    <property type="entry name" value="CERAMIDASE"/>
    <property type="match status" value="1"/>
</dbReference>
<dbReference type="Proteomes" id="UP000552319">
    <property type="component" value="Unassembled WGS sequence"/>
</dbReference>
<reference evidence="3 4" key="1">
    <citation type="submission" date="2019-09" db="EMBL/GenBank/DDBJ databases">
        <title>Bird 10,000 Genomes (B10K) Project - Family phase.</title>
        <authorList>
            <person name="Zhang G."/>
        </authorList>
    </citation>
    <scope>NUCLEOTIDE SEQUENCE [LARGE SCALE GENOMIC DNA]</scope>
    <source>
        <strain evidence="3">B10K-DU-001-31</strain>
        <tissue evidence="3">Muscle</tissue>
    </source>
</reference>
<keyword evidence="4" id="KW-1185">Reference proteome</keyword>
<dbReference type="EMBL" id="VWYF01026749">
    <property type="protein sequence ID" value="NXQ74328.1"/>
    <property type="molecule type" value="Genomic_DNA"/>
</dbReference>
<dbReference type="InterPro" id="IPR006823">
    <property type="entry name" value="Ceramidase_alk"/>
</dbReference>
<evidence type="ECO:0000313" key="3">
    <source>
        <dbReference type="EMBL" id="NXQ74328.1"/>
    </source>
</evidence>